<evidence type="ECO:0000256" key="4">
    <source>
        <dbReference type="ARBA" id="ARBA00022989"/>
    </source>
</evidence>
<proteinExistence type="predicted"/>
<evidence type="ECO:0000313" key="8">
    <source>
        <dbReference type="Proteomes" id="UP000471560"/>
    </source>
</evidence>
<reference evidence="7 8" key="1">
    <citation type="submission" date="2019-12" db="EMBL/GenBank/DDBJ databases">
        <title>Rhizobium genotypes associated with high levels of biological nitrogen fixation by grain legumes in a temperate-maritime cropping system.</title>
        <authorList>
            <person name="Maluk M."/>
            <person name="Francesc Ferrando Molina F."/>
            <person name="Lopez Del Egido L."/>
            <person name="Lafos M."/>
            <person name="Langarica-Fuentes A."/>
            <person name="Gebre Yohannes G."/>
            <person name="Young M.W."/>
            <person name="Martin P."/>
            <person name="Gantlett R."/>
            <person name="Kenicer G."/>
            <person name="Hawes C."/>
            <person name="Begg G.S."/>
            <person name="Quilliam R.S."/>
            <person name="Squire G.R."/>
            <person name="Poole P.S."/>
            <person name="Young P.W."/>
            <person name="Iannetta P.M."/>
            <person name="James E.K."/>
        </authorList>
    </citation>
    <scope>NUCLEOTIDE SEQUENCE [LARGE SCALE GENOMIC DNA]</scope>
    <source>
        <strain evidence="7 8">JHI1096</strain>
    </source>
</reference>
<dbReference type="InterPro" id="IPR001851">
    <property type="entry name" value="ABC_transp_permease"/>
</dbReference>
<dbReference type="Pfam" id="PF02653">
    <property type="entry name" value="BPD_transp_2"/>
    <property type="match status" value="1"/>
</dbReference>
<dbReference type="EMBL" id="WUEZ01000001">
    <property type="protein sequence ID" value="NEI32475.1"/>
    <property type="molecule type" value="Genomic_DNA"/>
</dbReference>
<dbReference type="PANTHER" id="PTHR30482">
    <property type="entry name" value="HIGH-AFFINITY BRANCHED-CHAIN AMINO ACID TRANSPORT SYSTEM PERMEASE"/>
    <property type="match status" value="1"/>
</dbReference>
<sequence length="386" mass="41452">MYMFDTKPRRIAALLATLIAATGALSEIIQITEETLFIIVLLFIIAGAWLAHRARLLAAAEIAAKEKPNFLRAGLLVSAIVLLFALREDIFGLLMLATVLIYVLACFGLTIQMGFAGLTNFGAAAFMGAGGYTVAMLGRFGEVPGLISLICAGAVSVVIGFVLLAPVLRTRGHYAALTTLAFSVMFTVYVDASEVLGGPQGIKVPGLVLFGWDFSQDILLGGYTFNSFTNYVILTGGLVGLSGLLLGLMNRSWIGVWLDVVRLDETAASIFGLRVWYWKLFAFTLGNFLLGLAGAIYAQMTGFIAPANFQLGDSLAIVSILILGGIGNIWGILPATLLVVLLPEKLQIVQEYRFLIFALVVMVVLIVRPSGLLPRRLRRLQEGAAS</sequence>
<dbReference type="GO" id="GO:0005886">
    <property type="term" value="C:plasma membrane"/>
    <property type="evidence" value="ECO:0007669"/>
    <property type="project" value="UniProtKB-SubCell"/>
</dbReference>
<comment type="caution">
    <text evidence="7">The sequence shown here is derived from an EMBL/GenBank/DDBJ whole genome shotgun (WGS) entry which is preliminary data.</text>
</comment>
<feature type="transmembrane region" description="Helical" evidence="6">
    <location>
        <begin position="92"/>
        <end position="111"/>
    </location>
</feature>
<dbReference type="GO" id="GO:0015658">
    <property type="term" value="F:branched-chain amino acid transmembrane transporter activity"/>
    <property type="evidence" value="ECO:0007669"/>
    <property type="project" value="InterPro"/>
</dbReference>
<feature type="transmembrane region" description="Helical" evidence="6">
    <location>
        <begin position="70"/>
        <end position="86"/>
    </location>
</feature>
<organism evidence="7 8">
    <name type="scientific">Rhizobium leguminosarum</name>
    <dbReference type="NCBI Taxonomy" id="384"/>
    <lineage>
        <taxon>Bacteria</taxon>
        <taxon>Pseudomonadati</taxon>
        <taxon>Pseudomonadota</taxon>
        <taxon>Alphaproteobacteria</taxon>
        <taxon>Hyphomicrobiales</taxon>
        <taxon>Rhizobiaceae</taxon>
        <taxon>Rhizobium/Agrobacterium group</taxon>
        <taxon>Rhizobium</taxon>
    </lineage>
</organism>
<feature type="transmembrane region" description="Helical" evidence="6">
    <location>
        <begin position="36"/>
        <end position="58"/>
    </location>
</feature>
<dbReference type="CDD" id="cd06581">
    <property type="entry name" value="TM_PBP1_LivM_like"/>
    <property type="match status" value="1"/>
</dbReference>
<evidence type="ECO:0000256" key="6">
    <source>
        <dbReference type="SAM" id="Phobius"/>
    </source>
</evidence>
<feature type="transmembrane region" description="Helical" evidence="6">
    <location>
        <begin position="172"/>
        <end position="190"/>
    </location>
</feature>
<dbReference type="Proteomes" id="UP000471560">
    <property type="component" value="Unassembled WGS sequence"/>
</dbReference>
<feature type="transmembrane region" description="Helical" evidence="6">
    <location>
        <begin position="228"/>
        <end position="248"/>
    </location>
</feature>
<protein>
    <submittedName>
        <fullName evidence="7">Branched-chain amino acid ABC transporter permease</fullName>
    </submittedName>
</protein>
<keyword evidence="2" id="KW-1003">Cell membrane</keyword>
<dbReference type="InterPro" id="IPR043428">
    <property type="entry name" value="LivM-like"/>
</dbReference>
<keyword evidence="4 6" id="KW-1133">Transmembrane helix</keyword>
<evidence type="ECO:0000256" key="3">
    <source>
        <dbReference type="ARBA" id="ARBA00022692"/>
    </source>
</evidence>
<feature type="transmembrane region" description="Helical" evidence="6">
    <location>
        <begin position="317"/>
        <end position="342"/>
    </location>
</feature>
<comment type="subcellular location">
    <subcellularLocation>
        <location evidence="1">Cell membrane</location>
        <topology evidence="1">Multi-pass membrane protein</topology>
    </subcellularLocation>
</comment>
<evidence type="ECO:0000256" key="2">
    <source>
        <dbReference type="ARBA" id="ARBA00022475"/>
    </source>
</evidence>
<evidence type="ECO:0000256" key="5">
    <source>
        <dbReference type="ARBA" id="ARBA00023136"/>
    </source>
</evidence>
<evidence type="ECO:0000313" key="7">
    <source>
        <dbReference type="EMBL" id="NEI32475.1"/>
    </source>
</evidence>
<accession>A0A6P0AYJ6</accession>
<name>A0A6P0AYJ6_RHILE</name>
<dbReference type="RefSeq" id="WP_164575261.1">
    <property type="nucleotide sequence ID" value="NZ_WUEZ01000001.1"/>
</dbReference>
<feature type="transmembrane region" description="Helical" evidence="6">
    <location>
        <begin position="354"/>
        <end position="373"/>
    </location>
</feature>
<feature type="transmembrane region" description="Helical" evidence="6">
    <location>
        <begin position="146"/>
        <end position="165"/>
    </location>
</feature>
<dbReference type="PANTHER" id="PTHR30482:SF20">
    <property type="entry name" value="HIGH-AFFINITY BRANCHED-CHAIN AMINO ACID TRANSPORT SYSTEM PERMEASE PROTEIN LIVM"/>
    <property type="match status" value="1"/>
</dbReference>
<feature type="transmembrane region" description="Helical" evidence="6">
    <location>
        <begin position="276"/>
        <end position="297"/>
    </location>
</feature>
<evidence type="ECO:0000256" key="1">
    <source>
        <dbReference type="ARBA" id="ARBA00004651"/>
    </source>
</evidence>
<dbReference type="AlphaFoldDB" id="A0A6P0AYJ6"/>
<gene>
    <name evidence="7" type="ORF">GR204_00300</name>
</gene>
<keyword evidence="3 6" id="KW-0812">Transmembrane</keyword>
<feature type="transmembrane region" description="Helical" evidence="6">
    <location>
        <begin position="118"/>
        <end position="140"/>
    </location>
</feature>
<keyword evidence="5 6" id="KW-0472">Membrane</keyword>